<evidence type="ECO:0000313" key="2">
    <source>
        <dbReference type="Proteomes" id="UP000032430"/>
    </source>
</evidence>
<protein>
    <submittedName>
        <fullName evidence="1">Uncharacterized protein</fullName>
    </submittedName>
</protein>
<dbReference type="EMBL" id="LN614827">
    <property type="protein sequence ID" value="CEG56624.1"/>
    <property type="molecule type" value="Genomic_DNA"/>
</dbReference>
<organism evidence="1 2">
    <name type="scientific">Legionella fallonii LLAP-10</name>
    <dbReference type="NCBI Taxonomy" id="1212491"/>
    <lineage>
        <taxon>Bacteria</taxon>
        <taxon>Pseudomonadati</taxon>
        <taxon>Pseudomonadota</taxon>
        <taxon>Gammaproteobacteria</taxon>
        <taxon>Legionellales</taxon>
        <taxon>Legionellaceae</taxon>
        <taxon>Legionella</taxon>
    </lineage>
</organism>
<dbReference type="STRING" id="1212491.LFA_1193"/>
<gene>
    <name evidence="1" type="ORF">LFA_1193</name>
</gene>
<dbReference type="KEGG" id="lfa:LFA_1193"/>
<accession>A0A098G3P6</accession>
<reference evidence="2" key="1">
    <citation type="submission" date="2014-09" db="EMBL/GenBank/DDBJ databases">
        <authorList>
            <person name="Gomez-Valero L."/>
        </authorList>
    </citation>
    <scope>NUCLEOTIDE SEQUENCE [LARGE SCALE GENOMIC DNA]</scope>
    <source>
        <strain evidence="2">ATCC700992</strain>
    </source>
</reference>
<dbReference type="HOGENOM" id="CLU_569603_0_0_6"/>
<name>A0A098G3P6_9GAMM</name>
<proteinExistence type="predicted"/>
<dbReference type="AlphaFoldDB" id="A0A098G3P6"/>
<dbReference type="Proteomes" id="UP000032430">
    <property type="component" value="Chromosome I"/>
</dbReference>
<evidence type="ECO:0000313" key="1">
    <source>
        <dbReference type="EMBL" id="CEG56624.1"/>
    </source>
</evidence>
<keyword evidence="2" id="KW-1185">Reference proteome</keyword>
<sequence>MPMTLEALHQETGIAEQALINMRNMHKLINTPDTELEPQQRADIQTMMEGMIGDMSMNRQLDILAPMSGSDTGIGSLVVTALKDISYRTRNLKKIEPELDKIWENFEAAKDKGKILADNEKITLKQYGMLHDLATLNKTLEGYNEKGLIKGNEKLEKLYAQTQRAATMISHLDKTFNQTFTMPIGAVVFDDTKKKSEIYGKTLGFFERIIAFFVTKFGHASKGIAVENKEGKIENKVSHINPGYQQDKYNLRSYLYSDVYQIKIENLIDNDTKKLLQQHLGDKWLEHVQQKFGDIERQIHDQNREGHMHITAEGGKGRFAQIATAPLQGGHKNILMKDHSNTDIRDDIFGRGKWEAEGRREQSKVLCSEFVGQTIIASVQELNDVLKKELQEKGVQDIPHPIVKSPISEKEKLHLLTPERLLSSMEERGAVVKVDAPKEISNFVAIDKTKDLRSQMKQMKTSEVQEVVEEEQQSVLKV</sequence>
<dbReference type="RefSeq" id="WP_045095257.1">
    <property type="nucleotide sequence ID" value="NZ_LN614827.1"/>
</dbReference>